<dbReference type="NCBIfam" id="TIGR01714">
    <property type="entry name" value="phage_rep_org_N"/>
    <property type="match status" value="1"/>
</dbReference>
<feature type="domain" description="Phage replisome organiser N-terminal" evidence="1">
    <location>
        <begin position="7"/>
        <end position="123"/>
    </location>
</feature>
<gene>
    <name evidence="2" type="ordered locus">Arnit_0177</name>
</gene>
<dbReference type="HOGENOM" id="CLU_055973_5_1_7"/>
<dbReference type="InterPro" id="IPR010056">
    <property type="entry name" value="Phage_rep_org__N"/>
</dbReference>
<dbReference type="AlphaFoldDB" id="D5V4B1"/>
<name>D5V4B1_ARCNC</name>
<organism evidence="2 3">
    <name type="scientific">Arcobacter nitrofigilis (strain ATCC 33309 / DSM 7299 / CCUG 15893 / LMG 7604 / NCTC 12251 / CI)</name>
    <name type="common">Campylobacter nitrofigilis</name>
    <dbReference type="NCBI Taxonomy" id="572480"/>
    <lineage>
        <taxon>Bacteria</taxon>
        <taxon>Pseudomonadati</taxon>
        <taxon>Campylobacterota</taxon>
        <taxon>Epsilonproteobacteria</taxon>
        <taxon>Campylobacterales</taxon>
        <taxon>Arcobacteraceae</taxon>
        <taxon>Arcobacter</taxon>
    </lineage>
</organism>
<sequence>MSKKYYWIKLKESFFSDLRIKKLRKLAGGDTFTIIFQKIMLLSLSTNGVIVYQGIESNLSKELALIMDEDEDNVQLTLSYLKQTNILIEEDENNYNIPLISELTGTETDWAKKKREYRKRQNEDNVLTMSDKRREEIELEREKYAKLNQILLDKQITKDKKREKVLNQYIGESTC</sequence>
<reference evidence="2 3" key="1">
    <citation type="journal article" date="2010" name="Stand. Genomic Sci.">
        <title>Complete genome sequence of Arcobacter nitrofigilis type strain (CI).</title>
        <authorList>
            <person name="Pati A."/>
            <person name="Gronow S."/>
            <person name="Lapidus A."/>
            <person name="Copeland A."/>
            <person name="Glavina Del Rio T."/>
            <person name="Nolan M."/>
            <person name="Lucas S."/>
            <person name="Tice H."/>
            <person name="Cheng J.F."/>
            <person name="Han C."/>
            <person name="Chertkov O."/>
            <person name="Bruce D."/>
            <person name="Tapia R."/>
            <person name="Goodwin L."/>
            <person name="Pitluck S."/>
            <person name="Liolios K."/>
            <person name="Ivanova N."/>
            <person name="Mavromatis K."/>
            <person name="Chen A."/>
            <person name="Palaniappan K."/>
            <person name="Land M."/>
            <person name="Hauser L."/>
            <person name="Chang Y.J."/>
            <person name="Jeffries C.D."/>
            <person name="Detter J.C."/>
            <person name="Rohde M."/>
            <person name="Goker M."/>
            <person name="Bristow J."/>
            <person name="Eisen J.A."/>
            <person name="Markowitz V."/>
            <person name="Hugenholtz P."/>
            <person name="Klenk H.P."/>
            <person name="Kyrpides N.C."/>
        </authorList>
    </citation>
    <scope>NUCLEOTIDE SEQUENCE [LARGE SCALE GENOMIC DNA]</scope>
    <source>
        <strain evidence="3">ATCC 33309 / DSM 7299 / CCUG 15893 / LMG 7604 / NCTC 12251 / CI</strain>
    </source>
</reference>
<dbReference type="KEGG" id="ant:Arnit_0177"/>
<dbReference type="STRING" id="572480.Arnit_0177"/>
<dbReference type="RefSeq" id="WP_013133989.1">
    <property type="nucleotide sequence ID" value="NC_014166.1"/>
</dbReference>
<evidence type="ECO:0000259" key="1">
    <source>
        <dbReference type="Pfam" id="PF09681"/>
    </source>
</evidence>
<evidence type="ECO:0000313" key="3">
    <source>
        <dbReference type="Proteomes" id="UP000000939"/>
    </source>
</evidence>
<accession>D5V4B1</accession>
<proteinExistence type="predicted"/>
<dbReference type="Proteomes" id="UP000000939">
    <property type="component" value="Chromosome"/>
</dbReference>
<evidence type="ECO:0000313" key="2">
    <source>
        <dbReference type="EMBL" id="ADG91844.1"/>
    </source>
</evidence>
<keyword evidence="3" id="KW-1185">Reference proteome</keyword>
<dbReference type="Pfam" id="PF09681">
    <property type="entry name" value="Phage_rep_org_N"/>
    <property type="match status" value="1"/>
</dbReference>
<protein>
    <submittedName>
        <fullName evidence="2">Phage replisome organizer</fullName>
    </submittedName>
</protein>
<dbReference type="OrthoDB" id="5349303at2"/>
<dbReference type="eggNOG" id="ENOG502Z9J1">
    <property type="taxonomic scope" value="Bacteria"/>
</dbReference>
<dbReference type="EMBL" id="CP001999">
    <property type="protein sequence ID" value="ADG91844.1"/>
    <property type="molecule type" value="Genomic_DNA"/>
</dbReference>